<dbReference type="NCBIfam" id="NF008159">
    <property type="entry name" value="PRK10911.1"/>
    <property type="match status" value="1"/>
</dbReference>
<dbReference type="PANTHER" id="PTHR43660:SF1">
    <property type="entry name" value="DIPEPTIDYL CARBOXYPEPTIDASE"/>
    <property type="match status" value="1"/>
</dbReference>
<dbReference type="Proteomes" id="UP000294412">
    <property type="component" value="Chromosome"/>
</dbReference>
<evidence type="ECO:0000259" key="11">
    <source>
        <dbReference type="Pfam" id="PF19310"/>
    </source>
</evidence>
<evidence type="ECO:0000256" key="4">
    <source>
        <dbReference type="ARBA" id="ARBA00022801"/>
    </source>
</evidence>
<reference evidence="12 13" key="1">
    <citation type="submission" date="2019-02" db="EMBL/GenBank/DDBJ databases">
        <authorList>
            <person name="Manzano-Marin A."/>
            <person name="Manzano-Marin A."/>
        </authorList>
    </citation>
    <scope>NUCLEOTIDE SEQUENCE [LARGE SCALE GENOMIC DNA]</scope>
    <source>
        <strain evidence="12 13">ErCicuneomaculata</strain>
    </source>
</reference>
<dbReference type="OrthoDB" id="9773538at2"/>
<dbReference type="Gene3D" id="3.40.390.10">
    <property type="entry name" value="Collagenase (Catalytic Domain)"/>
    <property type="match status" value="1"/>
</dbReference>
<dbReference type="InterPro" id="IPR001567">
    <property type="entry name" value="Pept_M3A_M3B_dom"/>
</dbReference>
<evidence type="ECO:0000256" key="8">
    <source>
        <dbReference type="ARBA" id="ARBA00026100"/>
    </source>
</evidence>
<comment type="similarity">
    <text evidence="1 9">Belongs to the peptidase M3 family.</text>
</comment>
<dbReference type="GO" id="GO:0005829">
    <property type="term" value="C:cytosol"/>
    <property type="evidence" value="ECO:0007669"/>
    <property type="project" value="UniProtKB-ARBA"/>
</dbReference>
<dbReference type="GO" id="GO:0006508">
    <property type="term" value="P:proteolysis"/>
    <property type="evidence" value="ECO:0007669"/>
    <property type="project" value="UniProtKB-KW"/>
</dbReference>
<dbReference type="Pfam" id="PF01432">
    <property type="entry name" value="Peptidase_M3"/>
    <property type="match status" value="1"/>
</dbReference>
<organism evidence="12 13">
    <name type="scientific">Candidatus Erwinia haradaeae</name>
    <dbReference type="NCBI Taxonomy" id="1922217"/>
    <lineage>
        <taxon>Bacteria</taxon>
        <taxon>Pseudomonadati</taxon>
        <taxon>Pseudomonadota</taxon>
        <taxon>Gammaproteobacteria</taxon>
        <taxon>Enterobacterales</taxon>
        <taxon>Erwiniaceae</taxon>
        <taxon>Erwinia</taxon>
    </lineage>
</organism>
<evidence type="ECO:0000256" key="3">
    <source>
        <dbReference type="ARBA" id="ARBA00022723"/>
    </source>
</evidence>
<comment type="cofactor">
    <cofactor evidence="9">
        <name>Zn(2+)</name>
        <dbReference type="ChEBI" id="CHEBI:29105"/>
    </cofactor>
    <text evidence="9">Binds 1 zinc ion.</text>
</comment>
<comment type="catalytic activity">
    <reaction evidence="7">
        <text>Hydrolysis of oligopeptides, with broad specificity. Gly or Ala commonly occur as P1 or P1' residues, but more distant residues are also important, as is shown by the fact that Z-Gly-Pro-Gly-|-Gly-Pro-Ala is cleaved, but not Z-(Gly)(5).</text>
        <dbReference type="EC" id="3.4.24.70"/>
    </reaction>
</comment>
<proteinExistence type="inferred from homology"/>
<evidence type="ECO:0000313" key="13">
    <source>
        <dbReference type="Proteomes" id="UP000294412"/>
    </source>
</evidence>
<dbReference type="GO" id="GO:0046872">
    <property type="term" value="F:metal ion binding"/>
    <property type="evidence" value="ECO:0007669"/>
    <property type="project" value="UniProtKB-UniRule"/>
</dbReference>
<dbReference type="InterPro" id="IPR045090">
    <property type="entry name" value="Pept_M3A_M3B"/>
</dbReference>
<name>A0A451D279_9GAMM</name>
<keyword evidence="3 9" id="KW-0479">Metal-binding</keyword>
<dbReference type="InterPro" id="IPR045666">
    <property type="entry name" value="OpdA_N"/>
</dbReference>
<dbReference type="Gene3D" id="1.10.1370.10">
    <property type="entry name" value="Neurolysin, domain 3"/>
    <property type="match status" value="1"/>
</dbReference>
<dbReference type="Pfam" id="PF19310">
    <property type="entry name" value="TOP_N"/>
    <property type="match status" value="1"/>
</dbReference>
<dbReference type="EMBL" id="LR217703">
    <property type="protein sequence ID" value="VFP79742.1"/>
    <property type="molecule type" value="Genomic_DNA"/>
</dbReference>
<evidence type="ECO:0000256" key="2">
    <source>
        <dbReference type="ARBA" id="ARBA00022670"/>
    </source>
</evidence>
<dbReference type="AlphaFoldDB" id="A0A451D279"/>
<dbReference type="PANTHER" id="PTHR43660">
    <property type="entry name" value="DIPEPTIDYL CARBOXYPEPTIDASE"/>
    <property type="match status" value="1"/>
</dbReference>
<dbReference type="EC" id="3.4.24.70" evidence="8"/>
<feature type="domain" description="Peptidase M3A/M3B catalytic" evidence="10">
    <location>
        <begin position="223"/>
        <end position="678"/>
    </location>
</feature>
<dbReference type="GO" id="GO:0004222">
    <property type="term" value="F:metalloendopeptidase activity"/>
    <property type="evidence" value="ECO:0007669"/>
    <property type="project" value="UniProtKB-EC"/>
</dbReference>
<dbReference type="RefSeq" id="WP_157993508.1">
    <property type="nucleotide sequence ID" value="NZ_LR217703.1"/>
</dbReference>
<dbReference type="SUPFAM" id="SSF55486">
    <property type="entry name" value="Metalloproteases ('zincins'), catalytic domain"/>
    <property type="match status" value="1"/>
</dbReference>
<keyword evidence="2 9" id="KW-0645">Protease</keyword>
<evidence type="ECO:0000256" key="9">
    <source>
        <dbReference type="RuleBase" id="RU003435"/>
    </source>
</evidence>
<keyword evidence="6 9" id="KW-0482">Metalloprotease</keyword>
<evidence type="ECO:0000256" key="6">
    <source>
        <dbReference type="ARBA" id="ARBA00023049"/>
    </source>
</evidence>
<evidence type="ECO:0000313" key="12">
    <source>
        <dbReference type="EMBL" id="VFP79742.1"/>
    </source>
</evidence>
<evidence type="ECO:0000256" key="5">
    <source>
        <dbReference type="ARBA" id="ARBA00022833"/>
    </source>
</evidence>
<evidence type="ECO:0000259" key="10">
    <source>
        <dbReference type="Pfam" id="PF01432"/>
    </source>
</evidence>
<dbReference type="CDD" id="cd06456">
    <property type="entry name" value="M3A_DCP"/>
    <property type="match status" value="1"/>
</dbReference>
<evidence type="ECO:0000256" key="1">
    <source>
        <dbReference type="ARBA" id="ARBA00006040"/>
    </source>
</evidence>
<keyword evidence="5 9" id="KW-0862">Zinc</keyword>
<accession>A0A451D279</accession>
<gene>
    <name evidence="12" type="primary">prlC</name>
    <name evidence="12" type="ORF">ERCICUMA2628_284</name>
</gene>
<protein>
    <recommendedName>
        <fullName evidence="8">oligopeptidase A</fullName>
        <ecNumber evidence="8">3.4.24.70</ecNumber>
    </recommendedName>
</protein>
<evidence type="ECO:0000256" key="7">
    <source>
        <dbReference type="ARBA" id="ARBA00024603"/>
    </source>
</evidence>
<keyword evidence="4 9" id="KW-0378">Hydrolase</keyword>
<dbReference type="FunFam" id="3.40.390.10:FF:000009">
    <property type="entry name" value="Oligopeptidase A"/>
    <property type="match status" value="1"/>
</dbReference>
<dbReference type="InterPro" id="IPR024079">
    <property type="entry name" value="MetalloPept_cat_dom_sf"/>
</dbReference>
<sequence>MTNPLLASFYFPPFHSINPEHIVPAIKQILNQCREAVNTIVSKGGPYNWDNLVQPLMETDDHLSRVFSPISHLHAVQNNPLLRIAYEQILPMISEYSTWVGQHEGLHQAYSNFKEESNNYQSLSIAQKKMIDNTMREFKMSGIGLSKDKKNRYREISIRLSILSSIYSNNVLDATMGWNKLIIDKNQLSGVPKSMIEIMRLQAEDQGQNGWLITLDITNYLAIMTYCDQRSLREEVYCAYVTRASDQGPNAGKWDNTEIMFEVLELRDELAQILGFDSYADQSLSTKMADDVNQVMNFLNSLEKCVHAQAEKERIQLHDFAKNTYAIDSLKPWDITFISEKQKQDLYHLADEQIRLYFPEHRVLNGLFEIVNRIYGIKVKERYNIEVYHKDVRFFEIFDETHTLRGSFFLDLYVRVNKCGGAWMDECVSQMRRSDGSLQKPIAYITCNFHRPYGGHTALFTHDEVVTLFHEFGHGLHHMLTCIEIRGVSGIHGVPWDAVELPSQFMENWCWDPEVLSFLSGHYETCEPLPKEIINNIILAKNYQRALSIQKQLILSLFDMRLHSEFKKNKSFQIIEFFDEIKNKISKVQEPQWSRFPHTFNHIFSGGYAAGYYSYLWANVLASDAWSRFQIEGIFNQELGKLFLEHILSRGGSENPMILLCRFLGRKPKINAMLNQYGISSMSHESNFIYED</sequence>
<dbReference type="InterPro" id="IPR024077">
    <property type="entry name" value="Neurolysin/TOP_dom2"/>
</dbReference>
<dbReference type="InterPro" id="IPR034005">
    <property type="entry name" value="M3A_DCP"/>
</dbReference>
<feature type="domain" description="Oligopeptidase A N-terminal" evidence="11">
    <location>
        <begin position="26"/>
        <end position="150"/>
    </location>
</feature>